<evidence type="ECO:0000313" key="4">
    <source>
        <dbReference type="Proteomes" id="UP000324748"/>
    </source>
</evidence>
<evidence type="ECO:0000256" key="2">
    <source>
        <dbReference type="SAM" id="SignalP"/>
    </source>
</evidence>
<feature type="region of interest" description="Disordered" evidence="1">
    <location>
        <begin position="109"/>
        <end position="155"/>
    </location>
</feature>
<feature type="signal peptide" evidence="2">
    <location>
        <begin position="1"/>
        <end position="22"/>
    </location>
</feature>
<evidence type="ECO:0000256" key="1">
    <source>
        <dbReference type="SAM" id="MobiDB-lite"/>
    </source>
</evidence>
<feature type="chain" id="PRO_5023044338" evidence="2">
    <location>
        <begin position="23"/>
        <end position="279"/>
    </location>
</feature>
<dbReference type="EMBL" id="VSWC01000131">
    <property type="protein sequence ID" value="KAA1080438.1"/>
    <property type="molecule type" value="Genomic_DNA"/>
</dbReference>
<sequence>MKDKFRFVLLLWLEVQFRLVSLGPPPKKSSVIYPEAWIDTRFSGDTTSGVLASGNSLTVLRILCRSLDGFYTAPLDPGLSLTNYDAGRLESTRPQPIEIDFLTSWGKRVPEEMPEGSGSKKRPLSEDSDQLPEIEEQSHHDPNRDKRLKVDPTQSTTNLDLFQRYHRELLNLLNRVPPPLGLRFRSEKYSAMPGESIAKNDLLPSLHVEDPNTHLIRKPHQEPFDILNRVPPSVSLPSRLRIQKFRNTVKNPTVKVQGHRKVVSATIAIGKNQFQSQKK</sequence>
<keyword evidence="2" id="KW-0732">Signal</keyword>
<gene>
    <name evidence="3" type="ORF">PGT21_006851</name>
</gene>
<feature type="compositionally biased region" description="Acidic residues" evidence="1">
    <location>
        <begin position="126"/>
        <end position="135"/>
    </location>
</feature>
<keyword evidence="4" id="KW-1185">Reference proteome</keyword>
<feature type="compositionally biased region" description="Basic and acidic residues" evidence="1">
    <location>
        <begin position="136"/>
        <end position="150"/>
    </location>
</feature>
<protein>
    <submittedName>
        <fullName evidence="3">Uncharacterized protein</fullName>
    </submittedName>
</protein>
<comment type="caution">
    <text evidence="3">The sequence shown here is derived from an EMBL/GenBank/DDBJ whole genome shotgun (WGS) entry which is preliminary data.</text>
</comment>
<dbReference type="AlphaFoldDB" id="A0A5B0MWJ3"/>
<dbReference type="Proteomes" id="UP000324748">
    <property type="component" value="Unassembled WGS sequence"/>
</dbReference>
<name>A0A5B0MWJ3_PUCGR</name>
<evidence type="ECO:0000313" key="3">
    <source>
        <dbReference type="EMBL" id="KAA1080438.1"/>
    </source>
</evidence>
<organism evidence="3 4">
    <name type="scientific">Puccinia graminis f. sp. tritici</name>
    <dbReference type="NCBI Taxonomy" id="56615"/>
    <lineage>
        <taxon>Eukaryota</taxon>
        <taxon>Fungi</taxon>
        <taxon>Dikarya</taxon>
        <taxon>Basidiomycota</taxon>
        <taxon>Pucciniomycotina</taxon>
        <taxon>Pucciniomycetes</taxon>
        <taxon>Pucciniales</taxon>
        <taxon>Pucciniaceae</taxon>
        <taxon>Puccinia</taxon>
    </lineage>
</organism>
<accession>A0A5B0MWJ3</accession>
<proteinExistence type="predicted"/>
<reference evidence="3 4" key="1">
    <citation type="submission" date="2019-05" db="EMBL/GenBank/DDBJ databases">
        <title>Emergence of the Ug99 lineage of the wheat stem rust pathogen through somatic hybridization.</title>
        <authorList>
            <person name="Li F."/>
            <person name="Upadhyaya N.M."/>
            <person name="Sperschneider J."/>
            <person name="Matny O."/>
            <person name="Nguyen-Phuc H."/>
            <person name="Mago R."/>
            <person name="Raley C."/>
            <person name="Miller M.E."/>
            <person name="Silverstein K.A.T."/>
            <person name="Henningsen E."/>
            <person name="Hirsch C.D."/>
            <person name="Visser B."/>
            <person name="Pretorius Z.A."/>
            <person name="Steffenson B.J."/>
            <person name="Schwessinger B."/>
            <person name="Dodds P.N."/>
            <person name="Figueroa M."/>
        </authorList>
    </citation>
    <scope>NUCLEOTIDE SEQUENCE [LARGE SCALE GENOMIC DNA]</scope>
    <source>
        <strain evidence="3">21-0</strain>
    </source>
</reference>